<evidence type="ECO:0000313" key="8">
    <source>
        <dbReference type="EMBL" id="OXU26605.1"/>
    </source>
</evidence>
<dbReference type="STRING" id="543379.A0A232F7F5"/>
<organism evidence="8 9">
    <name type="scientific">Trichomalopsis sarcophagae</name>
    <dbReference type="NCBI Taxonomy" id="543379"/>
    <lineage>
        <taxon>Eukaryota</taxon>
        <taxon>Metazoa</taxon>
        <taxon>Ecdysozoa</taxon>
        <taxon>Arthropoda</taxon>
        <taxon>Hexapoda</taxon>
        <taxon>Insecta</taxon>
        <taxon>Pterygota</taxon>
        <taxon>Neoptera</taxon>
        <taxon>Endopterygota</taxon>
        <taxon>Hymenoptera</taxon>
        <taxon>Apocrita</taxon>
        <taxon>Proctotrupomorpha</taxon>
        <taxon>Chalcidoidea</taxon>
        <taxon>Pteromalidae</taxon>
        <taxon>Pteromalinae</taxon>
        <taxon>Trichomalopsis</taxon>
    </lineage>
</organism>
<dbReference type="GO" id="GO:0030149">
    <property type="term" value="P:sphingolipid catabolic process"/>
    <property type="evidence" value="ECO:0007669"/>
    <property type="project" value="TreeGrafter"/>
</dbReference>
<dbReference type="InterPro" id="IPR015424">
    <property type="entry name" value="PyrdxlP-dep_Trfase"/>
</dbReference>
<evidence type="ECO:0000256" key="7">
    <source>
        <dbReference type="PIRSR" id="PIRSR602129-50"/>
    </source>
</evidence>
<keyword evidence="2 7" id="KW-0663">Pyridoxal phosphate</keyword>
<dbReference type="FunFam" id="6.10.140.2150:FF:000001">
    <property type="entry name" value="Sphingosine-1-phosphate lyase 1"/>
    <property type="match status" value="1"/>
</dbReference>
<dbReference type="GO" id="GO:0016020">
    <property type="term" value="C:membrane"/>
    <property type="evidence" value="ECO:0007669"/>
    <property type="project" value="GOC"/>
</dbReference>
<feature type="modified residue" description="N6-(pyridoxal phosphate)lysine" evidence="7">
    <location>
        <position position="430"/>
    </location>
</feature>
<dbReference type="InterPro" id="IPR050477">
    <property type="entry name" value="GrpII_AminoAcid_Decarb"/>
</dbReference>
<reference evidence="8 9" key="1">
    <citation type="journal article" date="2017" name="Curr. Biol.">
        <title>The Evolution of Venom by Co-option of Single-Copy Genes.</title>
        <authorList>
            <person name="Martinson E.O."/>
            <person name="Mrinalini"/>
            <person name="Kelkar Y.D."/>
            <person name="Chang C.H."/>
            <person name="Werren J.H."/>
        </authorList>
    </citation>
    <scope>NUCLEOTIDE SEQUENCE [LARGE SCALE GENOMIC DNA]</scope>
    <source>
        <strain evidence="8 9">Alberta</strain>
        <tissue evidence="8">Whole body</tissue>
    </source>
</reference>
<dbReference type="GO" id="GO:0019752">
    <property type="term" value="P:carboxylic acid metabolic process"/>
    <property type="evidence" value="ECO:0007669"/>
    <property type="project" value="InterPro"/>
</dbReference>
<dbReference type="Gene3D" id="3.90.1150.10">
    <property type="entry name" value="Aspartate Aminotransferase, domain 1"/>
    <property type="match status" value="1"/>
</dbReference>
<comment type="cofactor">
    <cofactor evidence="1 7">
        <name>pyridoxal 5'-phosphate</name>
        <dbReference type="ChEBI" id="CHEBI:597326"/>
    </cofactor>
</comment>
<evidence type="ECO:0000256" key="4">
    <source>
        <dbReference type="ARBA" id="ARBA00038302"/>
    </source>
</evidence>
<dbReference type="GO" id="GO:0008117">
    <property type="term" value="F:sphinganine-1-phosphate aldolase activity"/>
    <property type="evidence" value="ECO:0007669"/>
    <property type="project" value="UniProtKB-EC"/>
</dbReference>
<dbReference type="Gene3D" id="6.10.140.2150">
    <property type="match status" value="1"/>
</dbReference>
<evidence type="ECO:0000256" key="5">
    <source>
        <dbReference type="ARBA" id="ARBA00038965"/>
    </source>
</evidence>
<dbReference type="EC" id="4.1.2.27" evidence="5"/>
<keyword evidence="9" id="KW-1185">Reference proteome</keyword>
<dbReference type="InterPro" id="IPR015422">
    <property type="entry name" value="PyrdxlP-dep_Trfase_small"/>
</dbReference>
<dbReference type="GO" id="GO:0030170">
    <property type="term" value="F:pyridoxal phosphate binding"/>
    <property type="evidence" value="ECO:0007669"/>
    <property type="project" value="InterPro"/>
</dbReference>
<dbReference type="GO" id="GO:0005783">
    <property type="term" value="C:endoplasmic reticulum"/>
    <property type="evidence" value="ECO:0007669"/>
    <property type="project" value="TreeGrafter"/>
</dbReference>
<comment type="similarity">
    <text evidence="4">Belongs to the group II decarboxylase family. Sphingosine-1-phosphate lyase subfamily.</text>
</comment>
<evidence type="ECO:0000256" key="3">
    <source>
        <dbReference type="ARBA" id="ARBA00023239"/>
    </source>
</evidence>
<dbReference type="SUPFAM" id="SSF53383">
    <property type="entry name" value="PLP-dependent transferases"/>
    <property type="match status" value="2"/>
</dbReference>
<dbReference type="Gene3D" id="3.40.640.10">
    <property type="entry name" value="Type I PLP-dependent aspartate aminotransferase-like (Major domain)"/>
    <property type="match status" value="2"/>
</dbReference>
<dbReference type="OrthoDB" id="10254570at2759"/>
<dbReference type="AlphaFoldDB" id="A0A232F7F5"/>
<accession>A0A232F7F5</accession>
<dbReference type="Pfam" id="PF00282">
    <property type="entry name" value="Pyridoxal_deC"/>
    <property type="match status" value="1"/>
</dbReference>
<dbReference type="InterPro" id="IPR002129">
    <property type="entry name" value="PyrdxlP-dep_de-COase"/>
</dbReference>
<dbReference type="InterPro" id="IPR015421">
    <property type="entry name" value="PyrdxlP-dep_Trfase_major"/>
</dbReference>
<evidence type="ECO:0000256" key="1">
    <source>
        <dbReference type="ARBA" id="ARBA00001933"/>
    </source>
</evidence>
<sequence>MSVVNFIVVPTKNAINEAFKGREPWEIVGMTSTSVLAAVWLYNFVHDDDESIYERMRKMAMRLLRCCPKIRDKIDGELKKLNEEFERETINRTKGVPYVTSLPAQGIDREQIIKLVERSVYLGNYDWKNGRVSGCVYRNAESELKDLVKEVYSLASLTNPLHPDVFPGVCKMEAEVVRISCRLFGGDDNSCGTMTTGGTESILLACKAFRDYAREYKGIKKPEMVVPVTAHSAFDKAAQFLKIRMRLVPVNPDSLTVSIEGMKRAINRNTVLEDSLNPREDPKIRVEGDVRPDDAEATNEDTLTVRDTLRVSYVFRGTFSEVSALKISDAIIPYSGKFAKIFNIPNISRLKIQCTLFLQKLVCSAPNFPYGTMDNIERISRLGLEHDIPVHVDACLGGFLVCFMREAGYTLPDFDFRLSGVSSISADTHKYGYAPKGSSVILYRHKKYRHHQFTISTDWPGGIYGSPTVNGSRAGGIIAACWATMMYFGMEGYVKATKDIIDTTQYIERELRGMNNIYVFGTPMTSVIAVGSHDFGIYRLSQALNARGWNLNTLQFPSAIHICVTHVHTEPGVAQQFVDDVRFELEKIMQTPEEEAEGIYALYGSAQTIPDRSVVGEITKSFIDSMYYTPPYGTETLDVQLDARHQNSDSKAS</sequence>
<evidence type="ECO:0000313" key="9">
    <source>
        <dbReference type="Proteomes" id="UP000215335"/>
    </source>
</evidence>
<name>A0A232F7F5_9HYME</name>
<dbReference type="PANTHER" id="PTHR42735">
    <property type="match status" value="1"/>
</dbReference>
<evidence type="ECO:0000256" key="2">
    <source>
        <dbReference type="ARBA" id="ARBA00022898"/>
    </source>
</evidence>
<keyword evidence="3" id="KW-0456">Lyase</keyword>
<protein>
    <recommendedName>
        <fullName evidence="5">sphinganine-1-phosphate aldolase</fullName>
        <ecNumber evidence="5">4.1.2.27</ecNumber>
    </recommendedName>
    <alternativeName>
        <fullName evidence="6">Sphingosine-1-phosphate aldolase</fullName>
    </alternativeName>
</protein>
<dbReference type="PANTHER" id="PTHR42735:SF6">
    <property type="entry name" value="SPHINGOSINE-1-PHOSPHATE LYASE 1"/>
    <property type="match status" value="1"/>
</dbReference>
<gene>
    <name evidence="8" type="ORF">TSAR_005548</name>
</gene>
<comment type="caution">
    <text evidence="8">The sequence shown here is derived from an EMBL/GenBank/DDBJ whole genome shotgun (WGS) entry which is preliminary data.</text>
</comment>
<dbReference type="Proteomes" id="UP000215335">
    <property type="component" value="Unassembled WGS sequence"/>
</dbReference>
<dbReference type="EMBL" id="NNAY01000770">
    <property type="protein sequence ID" value="OXU26605.1"/>
    <property type="molecule type" value="Genomic_DNA"/>
</dbReference>
<proteinExistence type="inferred from homology"/>
<evidence type="ECO:0000256" key="6">
    <source>
        <dbReference type="ARBA" id="ARBA00042568"/>
    </source>
</evidence>